<accession>A0A6J4I0I2</accession>
<keyword evidence="6 13" id="KW-0560">Oxidoreductase</keyword>
<comment type="catalytic activity">
    <reaction evidence="8">
        <text>a quinone + NADH + H(+) = a quinol + NAD(+)</text>
        <dbReference type="Rhea" id="RHEA:46160"/>
        <dbReference type="ChEBI" id="CHEBI:15378"/>
        <dbReference type="ChEBI" id="CHEBI:24646"/>
        <dbReference type="ChEBI" id="CHEBI:57540"/>
        <dbReference type="ChEBI" id="CHEBI:57945"/>
        <dbReference type="ChEBI" id="CHEBI:132124"/>
        <dbReference type="EC" id="1.6.5.9"/>
    </reaction>
</comment>
<feature type="region of interest" description="Disordered" evidence="9">
    <location>
        <begin position="428"/>
        <end position="523"/>
    </location>
</feature>
<dbReference type="PRINTS" id="PR00411">
    <property type="entry name" value="PNDRDTASEI"/>
</dbReference>
<dbReference type="EC" id="1.6.5.9" evidence="2"/>
<dbReference type="PANTHER" id="PTHR43706">
    <property type="entry name" value="NADH DEHYDROGENASE"/>
    <property type="match status" value="1"/>
</dbReference>
<reference evidence="13" key="1">
    <citation type="submission" date="2020-02" db="EMBL/GenBank/DDBJ databases">
        <authorList>
            <person name="Meier V. D."/>
        </authorList>
    </citation>
    <scope>NUCLEOTIDE SEQUENCE</scope>
    <source>
        <strain evidence="13">AVDCRST_MAG95</strain>
    </source>
</reference>
<dbReference type="PANTHER" id="PTHR43706:SF47">
    <property type="entry name" value="EXTERNAL NADH-UBIQUINONE OXIDOREDUCTASE 1, MITOCHONDRIAL-RELATED"/>
    <property type="match status" value="1"/>
</dbReference>
<protein>
    <recommendedName>
        <fullName evidence="2">NADH:ubiquinone reductase (non-electrogenic)</fullName>
        <ecNumber evidence="2">1.6.5.9</ecNumber>
    </recommendedName>
</protein>
<feature type="transmembrane region" description="Helical" evidence="10">
    <location>
        <begin position="398"/>
        <end position="419"/>
    </location>
</feature>
<dbReference type="EMBL" id="CADCTJ010000387">
    <property type="protein sequence ID" value="CAA9236699.1"/>
    <property type="molecule type" value="Genomic_DNA"/>
</dbReference>
<dbReference type="InterPro" id="IPR036188">
    <property type="entry name" value="FAD/NAD-bd_sf"/>
</dbReference>
<evidence type="ECO:0000256" key="10">
    <source>
        <dbReference type="SAM" id="Phobius"/>
    </source>
</evidence>
<keyword evidence="10" id="KW-1133">Transmembrane helix</keyword>
<dbReference type="InterPro" id="IPR023753">
    <property type="entry name" value="FAD/NAD-binding_dom"/>
</dbReference>
<feature type="domain" description="External alternative NADH-ubiquinone oxidoreductase-like C-terminal" evidence="12">
    <location>
        <begin position="354"/>
        <end position="409"/>
    </location>
</feature>
<evidence type="ECO:0000256" key="7">
    <source>
        <dbReference type="ARBA" id="ARBA00023027"/>
    </source>
</evidence>
<keyword evidence="10" id="KW-0812">Transmembrane</keyword>
<dbReference type="InterPro" id="IPR054585">
    <property type="entry name" value="NDH2-like_C"/>
</dbReference>
<feature type="compositionally biased region" description="Low complexity" evidence="9">
    <location>
        <begin position="454"/>
        <end position="467"/>
    </location>
</feature>
<dbReference type="PRINTS" id="PR00368">
    <property type="entry name" value="FADPNR"/>
</dbReference>
<feature type="transmembrane region" description="Helical" evidence="10">
    <location>
        <begin position="372"/>
        <end position="392"/>
    </location>
</feature>
<dbReference type="GO" id="GO:0050136">
    <property type="term" value="F:NADH dehydrogenase (quinone) (non-electrogenic) activity"/>
    <property type="evidence" value="ECO:0007669"/>
    <property type="project" value="UniProtKB-EC"/>
</dbReference>
<comment type="similarity">
    <text evidence="1">Belongs to the NADH dehydrogenase family.</text>
</comment>
<keyword evidence="4" id="KW-0274">FAD</keyword>
<dbReference type="Pfam" id="PF07992">
    <property type="entry name" value="Pyr_redox_2"/>
    <property type="match status" value="1"/>
</dbReference>
<keyword evidence="10" id="KW-0472">Membrane</keyword>
<dbReference type="AlphaFoldDB" id="A0A6J4I0I2"/>
<name>A0A6J4I0I2_9BACT</name>
<evidence type="ECO:0000256" key="3">
    <source>
        <dbReference type="ARBA" id="ARBA00022630"/>
    </source>
</evidence>
<evidence type="ECO:0000256" key="8">
    <source>
        <dbReference type="ARBA" id="ARBA00047599"/>
    </source>
</evidence>
<evidence type="ECO:0000256" key="1">
    <source>
        <dbReference type="ARBA" id="ARBA00005272"/>
    </source>
</evidence>
<keyword evidence="5" id="KW-0809">Transit peptide</keyword>
<evidence type="ECO:0000259" key="12">
    <source>
        <dbReference type="Pfam" id="PF22366"/>
    </source>
</evidence>
<evidence type="ECO:0000256" key="2">
    <source>
        <dbReference type="ARBA" id="ARBA00012637"/>
    </source>
</evidence>
<evidence type="ECO:0000256" key="5">
    <source>
        <dbReference type="ARBA" id="ARBA00022946"/>
    </source>
</evidence>
<organism evidence="13">
    <name type="scientific">uncultured Adhaeribacter sp</name>
    <dbReference type="NCBI Taxonomy" id="448109"/>
    <lineage>
        <taxon>Bacteria</taxon>
        <taxon>Pseudomonadati</taxon>
        <taxon>Bacteroidota</taxon>
        <taxon>Cytophagia</taxon>
        <taxon>Cytophagales</taxon>
        <taxon>Hymenobacteraceae</taxon>
        <taxon>Adhaeribacter</taxon>
        <taxon>environmental samples</taxon>
    </lineage>
</organism>
<evidence type="ECO:0000256" key="6">
    <source>
        <dbReference type="ARBA" id="ARBA00023002"/>
    </source>
</evidence>
<dbReference type="Pfam" id="PF22366">
    <property type="entry name" value="NDH2_C"/>
    <property type="match status" value="1"/>
</dbReference>
<proteinExistence type="inferred from homology"/>
<dbReference type="SUPFAM" id="SSF51905">
    <property type="entry name" value="FAD/NAD(P)-binding domain"/>
    <property type="match status" value="1"/>
</dbReference>
<evidence type="ECO:0000259" key="11">
    <source>
        <dbReference type="Pfam" id="PF07992"/>
    </source>
</evidence>
<dbReference type="Gene3D" id="3.50.50.100">
    <property type="match status" value="1"/>
</dbReference>
<evidence type="ECO:0000256" key="4">
    <source>
        <dbReference type="ARBA" id="ARBA00022827"/>
    </source>
</evidence>
<dbReference type="InterPro" id="IPR045024">
    <property type="entry name" value="NDH-2"/>
</dbReference>
<evidence type="ECO:0000256" key="9">
    <source>
        <dbReference type="SAM" id="MobiDB-lite"/>
    </source>
</evidence>
<keyword evidence="3" id="KW-0285">Flavoprotein</keyword>
<keyword evidence="7" id="KW-0520">NAD</keyword>
<evidence type="ECO:0000313" key="13">
    <source>
        <dbReference type="EMBL" id="CAA9236699.1"/>
    </source>
</evidence>
<gene>
    <name evidence="13" type="ORF">AVDCRST_MAG95-1244</name>
</gene>
<sequence length="523" mass="57395">MKINIPATNQPRVLIIGCGFAGLRLAKNLRHANVQVVLVDRNNYHNFQPLLYQVATGGLEADSIAYPIRKIFTGQKNFFFRMADVTAIHPEINQVQTTIGDIRYDYLVVASGSATNFFGNKVIEENAMQIKSIPSALNLRSLIFQNFEKALLMHKEDLRDQLMNIVVVGGGPTGVELSGTLAEMKKYVLPKDYPELDMSLMDIYLIEAGPTLLNGMSKESQEKALSYLKDMGVHVHLSAPVESFEDNLVKYGGGQTIAATTMIWAAGVFGAHIPGLNEAAVAKNKRLNVNRWNQVIGYQNIFAIGDLANMTTDDFPKGHPMVAPVAIQQAELLAENIPRLLAGQTPQEFNYKNKGVMATVGRNRAVVDLPKFKFGGFFAWLVWMFVHLMTLVGFRNKLVTFVGWVWNYFAFDTALRLIIRPYLKETRDLQQKSPAPPQPDAAKDQEPSKPAPAPAAASTNANNEPAPAEAPQPAIPTVQSTSASVNPAPVPANGSVKQPEIMQPAASFSTQSDNKYHIPPGTP</sequence>
<feature type="domain" description="FAD/NAD(P)-binding" evidence="11">
    <location>
        <begin position="12"/>
        <end position="330"/>
    </location>
</feature>